<dbReference type="Proteomes" id="UP000269396">
    <property type="component" value="Unassembled WGS sequence"/>
</dbReference>
<organism evidence="2 3">
    <name type="scientific">Schistosoma mattheei</name>
    <dbReference type="NCBI Taxonomy" id="31246"/>
    <lineage>
        <taxon>Eukaryota</taxon>
        <taxon>Metazoa</taxon>
        <taxon>Spiralia</taxon>
        <taxon>Lophotrochozoa</taxon>
        <taxon>Platyhelminthes</taxon>
        <taxon>Trematoda</taxon>
        <taxon>Digenea</taxon>
        <taxon>Strigeidida</taxon>
        <taxon>Schistosomatoidea</taxon>
        <taxon>Schistosomatidae</taxon>
        <taxon>Schistosoma</taxon>
    </lineage>
</organism>
<feature type="region of interest" description="Disordered" evidence="1">
    <location>
        <begin position="17"/>
        <end position="53"/>
    </location>
</feature>
<dbReference type="EMBL" id="UZAL01000945">
    <property type="protein sequence ID" value="VDO74152.1"/>
    <property type="molecule type" value="Genomic_DNA"/>
</dbReference>
<proteinExistence type="predicted"/>
<reference evidence="2 3" key="1">
    <citation type="submission" date="2018-11" db="EMBL/GenBank/DDBJ databases">
        <authorList>
            <consortium name="Pathogen Informatics"/>
        </authorList>
    </citation>
    <scope>NUCLEOTIDE SEQUENCE [LARGE SCALE GENOMIC DNA]</scope>
    <source>
        <strain>Denwood</strain>
        <strain evidence="3">Zambia</strain>
    </source>
</reference>
<accession>A0A183NFP5</accession>
<evidence type="ECO:0000256" key="1">
    <source>
        <dbReference type="SAM" id="MobiDB-lite"/>
    </source>
</evidence>
<evidence type="ECO:0000313" key="2">
    <source>
        <dbReference type="EMBL" id="VDO74152.1"/>
    </source>
</evidence>
<dbReference type="AlphaFoldDB" id="A0A183NFP5"/>
<feature type="compositionally biased region" description="Basic and acidic residues" evidence="1">
    <location>
        <begin position="17"/>
        <end position="44"/>
    </location>
</feature>
<gene>
    <name evidence="2" type="ORF">SMTD_LOCUS931</name>
</gene>
<sequence length="97" mass="11041">MEDLAITVEEAARGENRRQLYDTTKKLAGNDRKPERPVESKDGKVNQTVSDSGEAITYERTNKIYDNRSWISARNSSNIWLNSILNYLSDENSNSNS</sequence>
<keyword evidence="3" id="KW-1185">Reference proteome</keyword>
<evidence type="ECO:0000313" key="3">
    <source>
        <dbReference type="Proteomes" id="UP000269396"/>
    </source>
</evidence>
<protein>
    <submittedName>
        <fullName evidence="2">Uncharacterized protein</fullName>
    </submittedName>
</protein>
<name>A0A183NFP5_9TREM</name>